<dbReference type="InterPro" id="IPR007627">
    <property type="entry name" value="RNA_pol_sigma70_r2"/>
</dbReference>
<protein>
    <recommendedName>
        <fullName evidence="5">RNA polymerase sigma-70 region 2 domain-containing protein</fullName>
    </recommendedName>
</protein>
<keyword evidence="1" id="KW-0805">Transcription regulation</keyword>
<evidence type="ECO:0000256" key="4">
    <source>
        <dbReference type="ARBA" id="ARBA00023163"/>
    </source>
</evidence>
<keyword evidence="4" id="KW-0804">Transcription</keyword>
<dbReference type="InterPro" id="IPR039425">
    <property type="entry name" value="RNA_pol_sigma-70-like"/>
</dbReference>
<evidence type="ECO:0000259" key="5">
    <source>
        <dbReference type="Pfam" id="PF04542"/>
    </source>
</evidence>
<evidence type="ECO:0000256" key="2">
    <source>
        <dbReference type="ARBA" id="ARBA00023082"/>
    </source>
</evidence>
<accession>A0A8J3RZ50</accession>
<name>A0A8J3RZ50_9ACTN</name>
<dbReference type="Pfam" id="PF04542">
    <property type="entry name" value="Sigma70_r2"/>
    <property type="match status" value="1"/>
</dbReference>
<dbReference type="PANTHER" id="PTHR43133:SF8">
    <property type="entry name" value="RNA POLYMERASE SIGMA FACTOR HI_1459-RELATED"/>
    <property type="match status" value="1"/>
</dbReference>
<keyword evidence="2" id="KW-0731">Sigma factor</keyword>
<dbReference type="InterPro" id="IPR013325">
    <property type="entry name" value="RNA_pol_sigma_r2"/>
</dbReference>
<evidence type="ECO:0000256" key="1">
    <source>
        <dbReference type="ARBA" id="ARBA00023015"/>
    </source>
</evidence>
<dbReference type="GO" id="GO:0006352">
    <property type="term" value="P:DNA-templated transcription initiation"/>
    <property type="evidence" value="ECO:0007669"/>
    <property type="project" value="InterPro"/>
</dbReference>
<dbReference type="AlphaFoldDB" id="A0A8J3RZ50"/>
<dbReference type="SUPFAM" id="SSF88946">
    <property type="entry name" value="Sigma2 domain of RNA polymerase sigma factors"/>
    <property type="match status" value="1"/>
</dbReference>
<keyword evidence="7" id="KW-1185">Reference proteome</keyword>
<evidence type="ECO:0000313" key="6">
    <source>
        <dbReference type="EMBL" id="GIH80773.1"/>
    </source>
</evidence>
<keyword evidence="3" id="KW-0238">DNA-binding</keyword>
<sequence length="89" mass="9962">MDPSLRARLRDGDHAAFALLFDEFARQVYAHAFRLTGDRAMAEDVTAATFGLAWRSRRKIKPDGDSLRPWLLGIATNAPRGPRGPARRD</sequence>
<dbReference type="PANTHER" id="PTHR43133">
    <property type="entry name" value="RNA POLYMERASE ECF-TYPE SIGMA FACTO"/>
    <property type="match status" value="1"/>
</dbReference>
<dbReference type="Gene3D" id="1.10.1740.10">
    <property type="match status" value="1"/>
</dbReference>
<proteinExistence type="predicted"/>
<evidence type="ECO:0000313" key="7">
    <source>
        <dbReference type="Proteomes" id="UP000616724"/>
    </source>
</evidence>
<gene>
    <name evidence="6" type="ORF">Plo01_72020</name>
</gene>
<organism evidence="6 7">
    <name type="scientific">Planobispora longispora</name>
    <dbReference type="NCBI Taxonomy" id="28887"/>
    <lineage>
        <taxon>Bacteria</taxon>
        <taxon>Bacillati</taxon>
        <taxon>Actinomycetota</taxon>
        <taxon>Actinomycetes</taxon>
        <taxon>Streptosporangiales</taxon>
        <taxon>Streptosporangiaceae</taxon>
        <taxon>Planobispora</taxon>
    </lineage>
</organism>
<reference evidence="6 7" key="1">
    <citation type="submission" date="2021-01" db="EMBL/GenBank/DDBJ databases">
        <title>Whole genome shotgun sequence of Planobispora longispora NBRC 13918.</title>
        <authorList>
            <person name="Komaki H."/>
            <person name="Tamura T."/>
        </authorList>
    </citation>
    <scope>NUCLEOTIDE SEQUENCE [LARGE SCALE GENOMIC DNA]</scope>
    <source>
        <strain evidence="6 7">NBRC 13918</strain>
    </source>
</reference>
<dbReference type="Proteomes" id="UP000616724">
    <property type="component" value="Unassembled WGS sequence"/>
</dbReference>
<dbReference type="RefSeq" id="WP_203895194.1">
    <property type="nucleotide sequence ID" value="NZ_BOOH01000064.1"/>
</dbReference>
<dbReference type="EMBL" id="BOOH01000064">
    <property type="protein sequence ID" value="GIH80773.1"/>
    <property type="molecule type" value="Genomic_DNA"/>
</dbReference>
<comment type="caution">
    <text evidence="6">The sequence shown here is derived from an EMBL/GenBank/DDBJ whole genome shotgun (WGS) entry which is preliminary data.</text>
</comment>
<feature type="domain" description="RNA polymerase sigma-70 region 2" evidence="5">
    <location>
        <begin position="20"/>
        <end position="78"/>
    </location>
</feature>
<dbReference type="GO" id="GO:0016987">
    <property type="term" value="F:sigma factor activity"/>
    <property type="evidence" value="ECO:0007669"/>
    <property type="project" value="UniProtKB-KW"/>
</dbReference>
<evidence type="ECO:0000256" key="3">
    <source>
        <dbReference type="ARBA" id="ARBA00023125"/>
    </source>
</evidence>
<dbReference type="GO" id="GO:0003677">
    <property type="term" value="F:DNA binding"/>
    <property type="evidence" value="ECO:0007669"/>
    <property type="project" value="UniProtKB-KW"/>
</dbReference>